<gene>
    <name evidence="2" type="ORF">SAMN05444406_11116</name>
</gene>
<name>A0A1I5VGV8_9FIRM</name>
<dbReference type="InterPro" id="IPR040506">
    <property type="entry name" value="RACo_linker"/>
</dbReference>
<dbReference type="Gene3D" id="3.30.420.480">
    <property type="entry name" value="Domain of unknown function (DUF4445)"/>
    <property type="match status" value="1"/>
</dbReference>
<dbReference type="GO" id="GO:0051536">
    <property type="term" value="F:iron-sulfur cluster binding"/>
    <property type="evidence" value="ECO:0007669"/>
    <property type="project" value="InterPro"/>
</dbReference>
<feature type="domain" description="2Fe-2S ferredoxin-type" evidence="1">
    <location>
        <begin position="2"/>
        <end position="98"/>
    </location>
</feature>
<reference evidence="2 3" key="1">
    <citation type="submission" date="2016-10" db="EMBL/GenBank/DDBJ databases">
        <authorList>
            <person name="de Groot N.N."/>
        </authorList>
    </citation>
    <scope>NUCLEOTIDE SEQUENCE [LARGE SCALE GENOMIC DNA]</scope>
    <source>
        <strain evidence="2 3">DSM 20678</strain>
    </source>
</reference>
<dbReference type="PROSITE" id="PS51085">
    <property type="entry name" value="2FE2S_FER_2"/>
    <property type="match status" value="1"/>
</dbReference>
<dbReference type="CDD" id="cd00207">
    <property type="entry name" value="fer2"/>
    <property type="match status" value="1"/>
</dbReference>
<proteinExistence type="predicted"/>
<dbReference type="InterPro" id="IPR001041">
    <property type="entry name" value="2Fe-2S_ferredoxin-type"/>
</dbReference>
<dbReference type="Pfam" id="PF17650">
    <property type="entry name" value="RACo_linker"/>
    <property type="match status" value="1"/>
</dbReference>
<dbReference type="Proteomes" id="UP000198577">
    <property type="component" value="Unassembled WGS sequence"/>
</dbReference>
<dbReference type="PANTHER" id="PTHR42895">
    <property type="entry name" value="IRON-SULFUR CLUSTER-BINDING PROTEIN-RELATED"/>
    <property type="match status" value="1"/>
</dbReference>
<organism evidence="2 3">
    <name type="scientific">Caldicoprobacter faecalis</name>
    <dbReference type="NCBI Taxonomy" id="937334"/>
    <lineage>
        <taxon>Bacteria</taxon>
        <taxon>Bacillati</taxon>
        <taxon>Bacillota</taxon>
        <taxon>Clostridia</taxon>
        <taxon>Caldicoprobacterales</taxon>
        <taxon>Caldicoprobacteraceae</taxon>
        <taxon>Caldicoprobacter</taxon>
    </lineage>
</organism>
<dbReference type="InterPro" id="IPR042259">
    <property type="entry name" value="Raco-like_middle_sf"/>
</dbReference>
<dbReference type="EMBL" id="FOXR01000011">
    <property type="protein sequence ID" value="SFQ06651.1"/>
    <property type="molecule type" value="Genomic_DNA"/>
</dbReference>
<dbReference type="InterPro" id="IPR041414">
    <property type="entry name" value="Raco-like_middle"/>
</dbReference>
<dbReference type="Pfam" id="PF00111">
    <property type="entry name" value="Fer2"/>
    <property type="match status" value="1"/>
</dbReference>
<dbReference type="Pfam" id="PF14574">
    <property type="entry name" value="RACo_C_ter"/>
    <property type="match status" value="1"/>
</dbReference>
<dbReference type="OrthoDB" id="9810588at2"/>
<sequence length="609" mass="65908">MYQVEVRQGSRLEKYSVPAGYSLLKLLKEKGFYMDSPCGGRGFCGKCKVRIVKGDMAGSQCSPDEVGHLSFIERKGGIRLACRVQVNEDLTVEVPESGQRDAAILTDGKSDVALNPMVVKRYVELPKPSLDDQASDVDRIEKALKAPGRIHPAVMRDLSETLRAHDFKVTAVFFDQDIIAVEGGDTSDAKYGVAVDIGTTTMVGFLMDLVTGRQVDVYSAINPQRQYGADVITRTDFTVENENGLAVLSGLVRDEINNMLRTFQQRWGIAPDRIYHMTVVGNTIMMHLFAGLPVKNIAVSPFIPVIARRLELEPWQVGLNMCPSGRVTILPMVAGYVGADTIAAILASGMAERDELALLIDIGTNGEIALGNRGGVITCSTAAGPAFEGAHIRYGMGGVKGAISKMRITEDGIEYDTIGGEPARGICGSGIVDAMAQMLKAGIVDATGRMRSAEEAKTELPAGLASRVKELDGKPALLIASREEGALDDIYICQKDVREVQLAKAAIASGIHILMREMGVRHEDIQKVYLAGGFGNYIDYDHAADIGLIPSELRSKIVAIGNAAGAGAKMALLSKEYMEMAEFIRHRTSYVELSSRLDFQSVFVDFLSF</sequence>
<dbReference type="AlphaFoldDB" id="A0A1I5VGV8"/>
<dbReference type="Gene3D" id="3.10.20.30">
    <property type="match status" value="1"/>
</dbReference>
<evidence type="ECO:0000313" key="2">
    <source>
        <dbReference type="EMBL" id="SFQ06651.1"/>
    </source>
</evidence>
<dbReference type="Pfam" id="PF17651">
    <property type="entry name" value="Raco_middle"/>
    <property type="match status" value="1"/>
</dbReference>
<protein>
    <submittedName>
        <fullName evidence="2">Uncharacterized 2Fe-2 and 4Fe-4S clusters-containing protein, contains DUF4445 domain</fullName>
    </submittedName>
</protein>
<dbReference type="InterPro" id="IPR052911">
    <property type="entry name" value="Corrinoid_activation_enz"/>
</dbReference>
<evidence type="ECO:0000259" key="1">
    <source>
        <dbReference type="PROSITE" id="PS51085"/>
    </source>
</evidence>
<dbReference type="SUPFAM" id="SSF54292">
    <property type="entry name" value="2Fe-2S ferredoxin-like"/>
    <property type="match status" value="1"/>
</dbReference>
<dbReference type="RefSeq" id="WP_025747716.1">
    <property type="nucleotide sequence ID" value="NZ_FOXR01000011.1"/>
</dbReference>
<dbReference type="InterPro" id="IPR027980">
    <property type="entry name" value="RACo_C"/>
</dbReference>
<dbReference type="InterPro" id="IPR036010">
    <property type="entry name" value="2Fe-2S_ferredoxin-like_sf"/>
</dbReference>
<keyword evidence="3" id="KW-1185">Reference proteome</keyword>
<accession>A0A1I5VGV8</accession>
<dbReference type="InterPro" id="IPR012675">
    <property type="entry name" value="Beta-grasp_dom_sf"/>
</dbReference>
<dbReference type="STRING" id="937334.SAMN05444406_11116"/>
<dbReference type="PANTHER" id="PTHR42895:SF1">
    <property type="entry name" value="IRON-SULFUR CLUSTER PROTEIN"/>
    <property type="match status" value="1"/>
</dbReference>
<dbReference type="Gene3D" id="3.10.20.880">
    <property type="match status" value="1"/>
</dbReference>
<evidence type="ECO:0000313" key="3">
    <source>
        <dbReference type="Proteomes" id="UP000198577"/>
    </source>
</evidence>